<dbReference type="PIRSF" id="PIRSF006181">
    <property type="entry name" value="EbsC_YbaK"/>
    <property type="match status" value="1"/>
</dbReference>
<organism evidence="6 7">
    <name type="scientific">Halalkalibacter okhensis</name>
    <dbReference type="NCBI Taxonomy" id="333138"/>
    <lineage>
        <taxon>Bacteria</taxon>
        <taxon>Bacillati</taxon>
        <taxon>Bacillota</taxon>
        <taxon>Bacilli</taxon>
        <taxon>Bacillales</taxon>
        <taxon>Bacillaceae</taxon>
        <taxon>Halalkalibacter</taxon>
    </lineage>
</organism>
<dbReference type="Proteomes" id="UP000030832">
    <property type="component" value="Unassembled WGS sequence"/>
</dbReference>
<comment type="similarity">
    <text evidence="1 4">Belongs to the prolyl-tRNA editing family. YbaK/EbsC subfamily.</text>
</comment>
<dbReference type="Pfam" id="PF04073">
    <property type="entry name" value="tRNA_edit"/>
    <property type="match status" value="1"/>
</dbReference>
<dbReference type="EC" id="4.2.-.-" evidence="4"/>
<name>A0A0B0II89_9BACI</name>
<comment type="caution">
    <text evidence="6">The sequence shown here is derived from an EMBL/GenBank/DDBJ whole genome shotgun (WGS) entry which is preliminary data.</text>
</comment>
<proteinExistence type="inferred from homology"/>
<dbReference type="InterPro" id="IPR004369">
    <property type="entry name" value="Prolyl-tRNA_editing_YbaK/EbsC"/>
</dbReference>
<dbReference type="InterPro" id="IPR036754">
    <property type="entry name" value="YbaK/aa-tRNA-synt-asso_dom_sf"/>
</dbReference>
<dbReference type="OrthoDB" id="9809296at2"/>
<evidence type="ECO:0000256" key="3">
    <source>
        <dbReference type="ARBA" id="ARBA00023239"/>
    </source>
</evidence>
<evidence type="ECO:0000256" key="1">
    <source>
        <dbReference type="ARBA" id="ARBA00009798"/>
    </source>
</evidence>
<dbReference type="GO" id="GO:0006412">
    <property type="term" value="P:translation"/>
    <property type="evidence" value="ECO:0007669"/>
    <property type="project" value="UniProtKB-KW"/>
</dbReference>
<dbReference type="Gene3D" id="3.90.960.10">
    <property type="entry name" value="YbaK/aminoacyl-tRNA synthetase-associated domain"/>
    <property type="match status" value="1"/>
</dbReference>
<feature type="domain" description="YbaK/aminoacyl-tRNA synthetase-associated" evidence="5">
    <location>
        <begin position="36"/>
        <end position="145"/>
    </location>
</feature>
<dbReference type="GO" id="GO:0002161">
    <property type="term" value="F:aminoacyl-tRNA deacylase activity"/>
    <property type="evidence" value="ECO:0007669"/>
    <property type="project" value="InterPro"/>
</dbReference>
<dbReference type="EMBL" id="JRJU01000008">
    <property type="protein sequence ID" value="KHF40602.1"/>
    <property type="molecule type" value="Genomic_DNA"/>
</dbReference>
<dbReference type="PANTHER" id="PTHR30411:SF0">
    <property type="entry name" value="CYS-TRNA(PRO)_CYS-TRNA(CYS) DEACYLASE YBAK"/>
    <property type="match status" value="1"/>
</dbReference>
<keyword evidence="7" id="KW-1185">Reference proteome</keyword>
<sequence length="158" mass="17322">MKKVKTNAMRLLDKHKIDYNQLSYETNDGKIDGVSVAKKIGREVNIVYKTLVAQSSNKAHYVYVIPVNEELDLKKAAKAAGEKKIELIPVKDITKVSGYVRGGCSPIGMKKPLPTFIDEQAQSLNTVIVSGGMIGIQIELKAEDLGTMTNALFVNVTK</sequence>
<evidence type="ECO:0000313" key="7">
    <source>
        <dbReference type="Proteomes" id="UP000030832"/>
    </source>
</evidence>
<dbReference type="AlphaFoldDB" id="A0A0B0II89"/>
<dbReference type="CDD" id="cd00002">
    <property type="entry name" value="YbaK_deacylase"/>
    <property type="match status" value="1"/>
</dbReference>
<evidence type="ECO:0000256" key="2">
    <source>
        <dbReference type="ARBA" id="ARBA00022917"/>
    </source>
</evidence>
<dbReference type="eggNOG" id="COG2606">
    <property type="taxonomic scope" value="Bacteria"/>
</dbReference>
<dbReference type="NCBIfam" id="TIGR00011">
    <property type="entry name" value="YbaK_EbsC"/>
    <property type="match status" value="1"/>
</dbReference>
<evidence type="ECO:0000259" key="5">
    <source>
        <dbReference type="Pfam" id="PF04073"/>
    </source>
</evidence>
<dbReference type="RefSeq" id="WP_034628014.1">
    <property type="nucleotide sequence ID" value="NZ_JRJU01000008.1"/>
</dbReference>
<reference evidence="6 7" key="1">
    <citation type="submission" date="2014-09" db="EMBL/GenBank/DDBJ databases">
        <title>Genome sequencing and annotation of Bacillus Okhensis strain Kh10-101T.</title>
        <authorList>
            <person name="Prakash J.S."/>
        </authorList>
    </citation>
    <scope>NUCLEOTIDE SEQUENCE [LARGE SCALE GENOMIC DNA]</scope>
    <source>
        <strain evidence="7">Kh10-101T</strain>
    </source>
</reference>
<evidence type="ECO:0000313" key="6">
    <source>
        <dbReference type="EMBL" id="KHF40602.1"/>
    </source>
</evidence>
<protein>
    <recommendedName>
        <fullName evidence="4">Cys-tRNA(Pro)/Cys-tRNA(Cys) deacylase</fullName>
        <ecNumber evidence="4">4.2.-.-</ecNumber>
    </recommendedName>
</protein>
<accession>A0A0B0II89</accession>
<dbReference type="SUPFAM" id="SSF55826">
    <property type="entry name" value="YbaK/ProRS associated domain"/>
    <property type="match status" value="1"/>
</dbReference>
<dbReference type="InterPro" id="IPR007214">
    <property type="entry name" value="YbaK/aa-tRNA-synth-assoc-dom"/>
</dbReference>
<dbReference type="STRING" id="333138.LQ50_08785"/>
<keyword evidence="3 4" id="KW-0456">Lyase</keyword>
<evidence type="ECO:0000256" key="4">
    <source>
        <dbReference type="PIRNR" id="PIRNR006181"/>
    </source>
</evidence>
<dbReference type="GO" id="GO:0016829">
    <property type="term" value="F:lyase activity"/>
    <property type="evidence" value="ECO:0007669"/>
    <property type="project" value="UniProtKB-KW"/>
</dbReference>
<keyword evidence="2 4" id="KW-0648">Protein biosynthesis</keyword>
<gene>
    <name evidence="6" type="ORF">LQ50_08785</name>
</gene>
<dbReference type="PANTHER" id="PTHR30411">
    <property type="entry name" value="CYTOPLASMIC PROTEIN"/>
    <property type="match status" value="1"/>
</dbReference>